<dbReference type="InterPro" id="IPR002885">
    <property type="entry name" value="PPR_rpt"/>
</dbReference>
<evidence type="ECO:0000313" key="3">
    <source>
        <dbReference type="EMBL" id="KAK9291346.1"/>
    </source>
</evidence>
<dbReference type="AlphaFoldDB" id="A0AAP0SBI2"/>
<protein>
    <recommendedName>
        <fullName evidence="5">Pentatricopeptide repeat-containing protein</fullName>
    </recommendedName>
</protein>
<evidence type="ECO:0000313" key="4">
    <source>
        <dbReference type="Proteomes" id="UP001415857"/>
    </source>
</evidence>
<name>A0AAP0SBI2_LIQFO</name>
<evidence type="ECO:0000256" key="1">
    <source>
        <dbReference type="ARBA" id="ARBA00022737"/>
    </source>
</evidence>
<comment type="caution">
    <text evidence="3">The sequence shown here is derived from an EMBL/GenBank/DDBJ whole genome shotgun (WGS) entry which is preliminary data.</text>
</comment>
<evidence type="ECO:0008006" key="5">
    <source>
        <dbReference type="Google" id="ProtNLM"/>
    </source>
</evidence>
<dbReference type="NCBIfam" id="TIGR00756">
    <property type="entry name" value="PPR"/>
    <property type="match status" value="1"/>
</dbReference>
<dbReference type="Proteomes" id="UP001415857">
    <property type="component" value="Unassembled WGS sequence"/>
</dbReference>
<proteinExistence type="predicted"/>
<reference evidence="3 4" key="1">
    <citation type="journal article" date="2024" name="Plant J.">
        <title>Genome sequences and population genomics reveal climatic adaptation and genomic divergence between two closely related sweetgum species.</title>
        <authorList>
            <person name="Xu W.Q."/>
            <person name="Ren C.Q."/>
            <person name="Zhang X.Y."/>
            <person name="Comes H.P."/>
            <person name="Liu X.H."/>
            <person name="Li Y.G."/>
            <person name="Kettle C.J."/>
            <person name="Jalonen R."/>
            <person name="Gaisberger H."/>
            <person name="Ma Y.Z."/>
            <person name="Qiu Y.X."/>
        </authorList>
    </citation>
    <scope>NUCLEOTIDE SEQUENCE [LARGE SCALE GENOMIC DNA]</scope>
    <source>
        <strain evidence="3">Hangzhou</strain>
    </source>
</reference>
<accession>A0AAP0SBI2</accession>
<feature type="repeat" description="PPR" evidence="2">
    <location>
        <begin position="92"/>
        <end position="126"/>
    </location>
</feature>
<dbReference type="Gene3D" id="1.25.40.10">
    <property type="entry name" value="Tetratricopeptide repeat domain"/>
    <property type="match status" value="1"/>
</dbReference>
<dbReference type="Pfam" id="PF13041">
    <property type="entry name" value="PPR_2"/>
    <property type="match status" value="1"/>
</dbReference>
<keyword evidence="1" id="KW-0677">Repeat</keyword>
<gene>
    <name evidence="3" type="ORF">L1049_019292</name>
</gene>
<dbReference type="EMBL" id="JBBPBK010000001">
    <property type="protein sequence ID" value="KAK9291346.1"/>
    <property type="molecule type" value="Genomic_DNA"/>
</dbReference>
<dbReference type="InterPro" id="IPR011990">
    <property type="entry name" value="TPR-like_helical_dom_sf"/>
</dbReference>
<evidence type="ECO:0000256" key="2">
    <source>
        <dbReference type="PROSITE-ProRule" id="PRU00708"/>
    </source>
</evidence>
<organism evidence="3 4">
    <name type="scientific">Liquidambar formosana</name>
    <name type="common">Formosan gum</name>
    <dbReference type="NCBI Taxonomy" id="63359"/>
    <lineage>
        <taxon>Eukaryota</taxon>
        <taxon>Viridiplantae</taxon>
        <taxon>Streptophyta</taxon>
        <taxon>Embryophyta</taxon>
        <taxon>Tracheophyta</taxon>
        <taxon>Spermatophyta</taxon>
        <taxon>Magnoliopsida</taxon>
        <taxon>eudicotyledons</taxon>
        <taxon>Gunneridae</taxon>
        <taxon>Pentapetalae</taxon>
        <taxon>Saxifragales</taxon>
        <taxon>Altingiaceae</taxon>
        <taxon>Liquidambar</taxon>
    </lineage>
</organism>
<dbReference type="PROSITE" id="PS51375">
    <property type="entry name" value="PPR"/>
    <property type="match status" value="1"/>
</dbReference>
<sequence>MNLAKLSVSSAVKSSLIHKPIFKTTINLSILETHLHQCQNLRQFNQILSQTILTDFIKDTFAASRLLKFSTDSPFIHIDYSFQIFSHIENPNGFIWNTMMRAYTQRNSPQKVIVLYKLMLEKNVGPDNYTYPILVQASAVQCAELKGKRYTVMF</sequence>
<keyword evidence="4" id="KW-1185">Reference proteome</keyword>